<protein>
    <submittedName>
        <fullName evidence="1">Uncharacterized protein</fullName>
    </submittedName>
</protein>
<evidence type="ECO:0000313" key="1">
    <source>
        <dbReference type="EMBL" id="KAI0044141.1"/>
    </source>
</evidence>
<dbReference type="Proteomes" id="UP000814033">
    <property type="component" value="Unassembled WGS sequence"/>
</dbReference>
<gene>
    <name evidence="1" type="ORF">FA95DRAFT_303099</name>
</gene>
<dbReference type="EMBL" id="MU275993">
    <property type="protein sequence ID" value="KAI0044141.1"/>
    <property type="molecule type" value="Genomic_DNA"/>
</dbReference>
<name>A0ACB8RIW6_9AGAM</name>
<reference evidence="1" key="1">
    <citation type="submission" date="2021-02" db="EMBL/GenBank/DDBJ databases">
        <authorList>
            <consortium name="DOE Joint Genome Institute"/>
            <person name="Ahrendt S."/>
            <person name="Looney B.P."/>
            <person name="Miyauchi S."/>
            <person name="Morin E."/>
            <person name="Drula E."/>
            <person name="Courty P.E."/>
            <person name="Chicoki N."/>
            <person name="Fauchery L."/>
            <person name="Kohler A."/>
            <person name="Kuo A."/>
            <person name="Labutti K."/>
            <person name="Pangilinan J."/>
            <person name="Lipzen A."/>
            <person name="Riley R."/>
            <person name="Andreopoulos W."/>
            <person name="He G."/>
            <person name="Johnson J."/>
            <person name="Barry K.W."/>
            <person name="Grigoriev I.V."/>
            <person name="Nagy L."/>
            <person name="Hibbett D."/>
            <person name="Henrissat B."/>
            <person name="Matheny P.B."/>
            <person name="Labbe J."/>
            <person name="Martin F."/>
        </authorList>
    </citation>
    <scope>NUCLEOTIDE SEQUENCE</scope>
    <source>
        <strain evidence="1">FP105234-sp</strain>
    </source>
</reference>
<keyword evidence="2" id="KW-1185">Reference proteome</keyword>
<accession>A0ACB8RIW6</accession>
<evidence type="ECO:0000313" key="2">
    <source>
        <dbReference type="Proteomes" id="UP000814033"/>
    </source>
</evidence>
<sequence length="197" mass="21801">MNHYRLLDCRTHSIMRDSGQPTSKTCGIAAIYTSTSQPTSMDHPVMRHQPATRCKPPSISPAAELPVIGNRTAWPPFAICRSFPHSQCWGGGEPKAKASYWHPNVFVAVIKMAVFAGELPFSSPPFLLVIFFLYAISGGRHSTVSCCPSVLHFVSRVPSSPFVLHIVLWDNQSAARRSLLFSSWRCPRHQATVPMLA</sequence>
<comment type="caution">
    <text evidence="1">The sequence shown here is derived from an EMBL/GenBank/DDBJ whole genome shotgun (WGS) entry which is preliminary data.</text>
</comment>
<proteinExistence type="predicted"/>
<reference evidence="1" key="2">
    <citation type="journal article" date="2022" name="New Phytol.">
        <title>Evolutionary transition to the ectomycorrhizal habit in the genomes of a hyperdiverse lineage of mushroom-forming fungi.</title>
        <authorList>
            <person name="Looney B."/>
            <person name="Miyauchi S."/>
            <person name="Morin E."/>
            <person name="Drula E."/>
            <person name="Courty P.E."/>
            <person name="Kohler A."/>
            <person name="Kuo A."/>
            <person name="LaButti K."/>
            <person name="Pangilinan J."/>
            <person name="Lipzen A."/>
            <person name="Riley R."/>
            <person name="Andreopoulos W."/>
            <person name="He G."/>
            <person name="Johnson J."/>
            <person name="Nolan M."/>
            <person name="Tritt A."/>
            <person name="Barry K.W."/>
            <person name="Grigoriev I.V."/>
            <person name="Nagy L.G."/>
            <person name="Hibbett D."/>
            <person name="Henrissat B."/>
            <person name="Matheny P.B."/>
            <person name="Labbe J."/>
            <person name="Martin F.M."/>
        </authorList>
    </citation>
    <scope>NUCLEOTIDE SEQUENCE</scope>
    <source>
        <strain evidence="1">FP105234-sp</strain>
    </source>
</reference>
<organism evidence="1 2">
    <name type="scientific">Auriscalpium vulgare</name>
    <dbReference type="NCBI Taxonomy" id="40419"/>
    <lineage>
        <taxon>Eukaryota</taxon>
        <taxon>Fungi</taxon>
        <taxon>Dikarya</taxon>
        <taxon>Basidiomycota</taxon>
        <taxon>Agaricomycotina</taxon>
        <taxon>Agaricomycetes</taxon>
        <taxon>Russulales</taxon>
        <taxon>Auriscalpiaceae</taxon>
        <taxon>Auriscalpium</taxon>
    </lineage>
</organism>